<evidence type="ECO:0000256" key="5">
    <source>
        <dbReference type="ARBA" id="ARBA00022630"/>
    </source>
</evidence>
<sequence length="258" mass="28159">MANQQTAKYTITVTLIMCLVASVLVAGSAVLLRPAQVANKALDFKRNVLSIAGILNKDQSVEEQFKQVEIKIVDLSTGRFTDAITDIEKFDQNASAKKPDLSDKLSAEEDIAKIISREKYAKVFLVNDANGLSKVILPVRGYGLWSTMSGFVALDKDLNTVLGFGFYSHAETPGLGGEVDNPKWKQIWIGKKIYSETGEVKIDVIKGHVDDATADAEYKVDGLSGATLTSNGVRNLMKFWMGDKGYKSFLANLKNGEA</sequence>
<feature type="modified residue" description="FMN phosphoryl threonine" evidence="16">
    <location>
        <position position="227"/>
    </location>
</feature>
<evidence type="ECO:0000256" key="7">
    <source>
        <dbReference type="ARBA" id="ARBA00022692"/>
    </source>
</evidence>
<keyword evidence="9 16" id="KW-1133">Transmembrane helix</keyword>
<evidence type="ECO:0000256" key="13">
    <source>
        <dbReference type="ARBA" id="ARBA00023075"/>
    </source>
</evidence>
<accession>A0ABU1UX18</accession>
<protein>
    <recommendedName>
        <fullName evidence="16 17">Na(+)-translocating NADH-quinone reductase subunit C</fullName>
        <shortName evidence="16 17">Na(+)-NQR subunit C</shortName>
        <shortName evidence="16 17">Na(+)-translocating NQR subunit C</shortName>
        <ecNumber evidence="16 17">7.2.1.1</ecNumber>
    </recommendedName>
    <alternativeName>
        <fullName evidence="16 17">NQR complex subunit C</fullName>
    </alternativeName>
    <alternativeName>
        <fullName evidence="16 17">NQR-1 subunit C</fullName>
    </alternativeName>
</protein>
<dbReference type="InterPro" id="IPR007329">
    <property type="entry name" value="FMN-bd"/>
</dbReference>
<dbReference type="PANTHER" id="PTHR37838">
    <property type="entry name" value="NA(+)-TRANSLOCATING NADH-QUINONE REDUCTASE SUBUNIT C"/>
    <property type="match status" value="1"/>
</dbReference>
<comment type="subcellular location">
    <subcellularLocation>
        <location evidence="16">Cell membrane</location>
        <topology evidence="16">Single-pass membrane protein</topology>
    </subcellularLocation>
</comment>
<comment type="caution">
    <text evidence="16">Lacks conserved residue(s) required for the propagation of feature annotation.</text>
</comment>
<evidence type="ECO:0000256" key="14">
    <source>
        <dbReference type="ARBA" id="ARBA00023136"/>
    </source>
</evidence>
<dbReference type="NCBIfam" id="NF003749">
    <property type="entry name" value="PRK05346.1-5"/>
    <property type="match status" value="1"/>
</dbReference>
<evidence type="ECO:0000256" key="9">
    <source>
        <dbReference type="ARBA" id="ARBA00022989"/>
    </source>
</evidence>
<keyword evidence="3" id="KW-0997">Cell inner membrane</keyword>
<keyword evidence="19" id="KW-0560">Oxidoreductase</keyword>
<keyword evidence="10 16" id="KW-0520">NAD</keyword>
<evidence type="ECO:0000256" key="10">
    <source>
        <dbReference type="ARBA" id="ARBA00023027"/>
    </source>
</evidence>
<name>A0ABU1UX18_9GAMM</name>
<dbReference type="SMART" id="SM00900">
    <property type="entry name" value="FMN_bind"/>
    <property type="match status" value="1"/>
</dbReference>
<comment type="caution">
    <text evidence="19">The sequence shown here is derived from an EMBL/GenBank/DDBJ whole genome shotgun (WGS) entry which is preliminary data.</text>
</comment>
<evidence type="ECO:0000256" key="2">
    <source>
        <dbReference type="ARBA" id="ARBA00022475"/>
    </source>
</evidence>
<evidence type="ECO:0000256" key="17">
    <source>
        <dbReference type="PIRNR" id="PIRNR009437"/>
    </source>
</evidence>
<feature type="transmembrane region" description="Helical" evidence="16">
    <location>
        <begin position="12"/>
        <end position="32"/>
    </location>
</feature>
<dbReference type="EMBL" id="JAVDVX010000002">
    <property type="protein sequence ID" value="MDR7089710.1"/>
    <property type="molecule type" value="Genomic_DNA"/>
</dbReference>
<dbReference type="GO" id="GO:0016491">
    <property type="term" value="F:oxidoreductase activity"/>
    <property type="evidence" value="ECO:0007669"/>
    <property type="project" value="UniProtKB-KW"/>
</dbReference>
<dbReference type="RefSeq" id="WP_310071211.1">
    <property type="nucleotide sequence ID" value="NZ_JAVDVX010000002.1"/>
</dbReference>
<keyword evidence="14 16" id="KW-0472">Membrane</keyword>
<evidence type="ECO:0000259" key="18">
    <source>
        <dbReference type="SMART" id="SM00900"/>
    </source>
</evidence>
<keyword evidence="6 16" id="KW-0288">FMN</keyword>
<evidence type="ECO:0000256" key="16">
    <source>
        <dbReference type="HAMAP-Rule" id="MF_00427"/>
    </source>
</evidence>
<proteinExistence type="inferred from homology"/>
<evidence type="ECO:0000256" key="15">
    <source>
        <dbReference type="ARBA" id="ARBA00023201"/>
    </source>
</evidence>
<keyword evidence="13 16" id="KW-0830">Ubiquinone</keyword>
<evidence type="ECO:0000313" key="20">
    <source>
        <dbReference type="Proteomes" id="UP001253595"/>
    </source>
</evidence>
<feature type="domain" description="FMN-binding" evidence="18">
    <location>
        <begin position="143"/>
        <end position="244"/>
    </location>
</feature>
<comment type="function">
    <text evidence="16">NQR complex catalyzes the reduction of ubiquinone-1 to ubiquinol by two successive reactions, coupled with the transport of Na(+) ions from the cytoplasm to the periplasm. NqrA to NqrE are probably involved in the second step, the conversion of ubisemiquinone to ubiquinol.</text>
</comment>
<dbReference type="InterPro" id="IPR010204">
    <property type="entry name" value="NqrC"/>
</dbReference>
<evidence type="ECO:0000256" key="6">
    <source>
        <dbReference type="ARBA" id="ARBA00022643"/>
    </source>
</evidence>
<evidence type="ECO:0000256" key="1">
    <source>
        <dbReference type="ARBA" id="ARBA00022448"/>
    </source>
</evidence>
<evidence type="ECO:0000256" key="8">
    <source>
        <dbReference type="ARBA" id="ARBA00022967"/>
    </source>
</evidence>
<comment type="cofactor">
    <cofactor evidence="16 17">
        <name>FMN</name>
        <dbReference type="ChEBI" id="CHEBI:58210"/>
    </cofactor>
</comment>
<keyword evidence="8 16" id="KW-1278">Translocase</keyword>
<evidence type="ECO:0000256" key="12">
    <source>
        <dbReference type="ARBA" id="ARBA00023065"/>
    </source>
</evidence>
<keyword evidence="20" id="KW-1185">Reference proteome</keyword>
<keyword evidence="15 16" id="KW-0739">Sodium transport</keyword>
<comment type="subunit">
    <text evidence="16 17">Composed of six subunits; NqrA, NqrB, NqrC, NqrD, NqrE and NqrF.</text>
</comment>
<evidence type="ECO:0000256" key="3">
    <source>
        <dbReference type="ARBA" id="ARBA00022519"/>
    </source>
</evidence>
<gene>
    <name evidence="16" type="primary">nqrC</name>
    <name evidence="19" type="ORF">J2X05_001716</name>
</gene>
<dbReference type="Proteomes" id="UP001253595">
    <property type="component" value="Unassembled WGS sequence"/>
</dbReference>
<keyword evidence="5 16" id="KW-0285">Flavoprotein</keyword>
<dbReference type="PIRSF" id="PIRSF009437">
    <property type="entry name" value="NQR-1_subunit_C"/>
    <property type="match status" value="1"/>
</dbReference>
<evidence type="ECO:0000313" key="19">
    <source>
        <dbReference type="EMBL" id="MDR7089710.1"/>
    </source>
</evidence>
<dbReference type="EC" id="7.2.1.1" evidence="16 17"/>
<keyword evidence="12 16" id="KW-0406">Ion transport</keyword>
<reference evidence="19 20" key="1">
    <citation type="submission" date="2023-07" db="EMBL/GenBank/DDBJ databases">
        <title>Sorghum-associated microbial communities from plants grown in Nebraska, USA.</title>
        <authorList>
            <person name="Schachtman D."/>
        </authorList>
    </citation>
    <scope>NUCLEOTIDE SEQUENCE [LARGE SCALE GENOMIC DNA]</scope>
    <source>
        <strain evidence="19 20">BE190</strain>
    </source>
</reference>
<keyword evidence="11 16" id="KW-0915">Sodium</keyword>
<keyword evidence="1 16" id="KW-0813">Transport</keyword>
<comment type="similarity">
    <text evidence="16 17">Belongs to the NqrC family.</text>
</comment>
<dbReference type="Pfam" id="PF04205">
    <property type="entry name" value="FMN_bind"/>
    <property type="match status" value="1"/>
</dbReference>
<dbReference type="PANTHER" id="PTHR37838:SF1">
    <property type="entry name" value="NA(+)-TRANSLOCATING NADH-QUINONE REDUCTASE SUBUNIT C"/>
    <property type="match status" value="1"/>
</dbReference>
<dbReference type="NCBIfam" id="TIGR01938">
    <property type="entry name" value="nqrC"/>
    <property type="match status" value="1"/>
</dbReference>
<evidence type="ECO:0000256" key="4">
    <source>
        <dbReference type="ARBA" id="ARBA00022553"/>
    </source>
</evidence>
<comment type="catalytic activity">
    <reaction evidence="16 17">
        <text>a ubiquinone + n Na(+)(in) + NADH + H(+) = a ubiquinol + n Na(+)(out) + NAD(+)</text>
        <dbReference type="Rhea" id="RHEA:47748"/>
        <dbReference type="Rhea" id="RHEA-COMP:9565"/>
        <dbReference type="Rhea" id="RHEA-COMP:9566"/>
        <dbReference type="ChEBI" id="CHEBI:15378"/>
        <dbReference type="ChEBI" id="CHEBI:16389"/>
        <dbReference type="ChEBI" id="CHEBI:17976"/>
        <dbReference type="ChEBI" id="CHEBI:29101"/>
        <dbReference type="ChEBI" id="CHEBI:57540"/>
        <dbReference type="ChEBI" id="CHEBI:57945"/>
        <dbReference type="EC" id="7.2.1.1"/>
    </reaction>
</comment>
<keyword evidence="2 16" id="KW-1003">Cell membrane</keyword>
<keyword evidence="4 16" id="KW-0597">Phosphoprotein</keyword>
<organism evidence="19 20">
    <name type="scientific">Cellvibrio fibrivorans</name>
    <dbReference type="NCBI Taxonomy" id="126350"/>
    <lineage>
        <taxon>Bacteria</taxon>
        <taxon>Pseudomonadati</taxon>
        <taxon>Pseudomonadota</taxon>
        <taxon>Gammaproteobacteria</taxon>
        <taxon>Cellvibrionales</taxon>
        <taxon>Cellvibrionaceae</taxon>
        <taxon>Cellvibrio</taxon>
    </lineage>
</organism>
<dbReference type="HAMAP" id="MF_00427">
    <property type="entry name" value="NqrC"/>
    <property type="match status" value="1"/>
</dbReference>
<keyword evidence="7 16" id="KW-0812">Transmembrane</keyword>
<evidence type="ECO:0000256" key="11">
    <source>
        <dbReference type="ARBA" id="ARBA00023053"/>
    </source>
</evidence>